<feature type="compositionally biased region" description="Low complexity" evidence="1">
    <location>
        <begin position="186"/>
        <end position="200"/>
    </location>
</feature>
<comment type="caution">
    <text evidence="2">The sequence shown here is derived from an EMBL/GenBank/DDBJ whole genome shotgun (WGS) entry which is preliminary data.</text>
</comment>
<accession>A0A9P6MYM2</accession>
<evidence type="ECO:0000313" key="2">
    <source>
        <dbReference type="EMBL" id="KAG0017426.1"/>
    </source>
</evidence>
<proteinExistence type="predicted"/>
<sequence>MTDWSKKHSAKQPLSWKAVIGEDQPGAGYFLSSEPGRFDPVEYFKSRGATSNRKEMLTFEWANWMTHFSNSNVKRLQDISIHLRSRNKLAQTQFWENIAYQERIQKQKQRLMDTRKLDLRKQNINQLRSDGVAMTRELDEELNVRVIESPVISVDTESSGIPKHDDLLQNFSDTSELKPGPSVSKTSVHSSDPTDSTTSSAIRSSYVRTAAPDLSKRKANAAGLRLPEPWRSLIETAKALHLGKNVDISPMPDISHLSTLRQSLFKCAYDNLRAFKSDRKLAIHQKDA</sequence>
<evidence type="ECO:0000313" key="3">
    <source>
        <dbReference type="Proteomes" id="UP000703661"/>
    </source>
</evidence>
<dbReference type="Proteomes" id="UP000703661">
    <property type="component" value="Unassembled WGS sequence"/>
</dbReference>
<evidence type="ECO:0000256" key="1">
    <source>
        <dbReference type="SAM" id="MobiDB-lite"/>
    </source>
</evidence>
<feature type="region of interest" description="Disordered" evidence="1">
    <location>
        <begin position="157"/>
        <end position="201"/>
    </location>
</feature>
<reference evidence="2" key="1">
    <citation type="journal article" date="2020" name="Fungal Divers.">
        <title>Resolving the Mortierellaceae phylogeny through synthesis of multi-gene phylogenetics and phylogenomics.</title>
        <authorList>
            <person name="Vandepol N."/>
            <person name="Liber J."/>
            <person name="Desiro A."/>
            <person name="Na H."/>
            <person name="Kennedy M."/>
            <person name="Barry K."/>
            <person name="Grigoriev I.V."/>
            <person name="Miller A.N."/>
            <person name="O'Donnell K."/>
            <person name="Stajich J.E."/>
            <person name="Bonito G."/>
        </authorList>
    </citation>
    <scope>NUCLEOTIDE SEQUENCE</scope>
    <source>
        <strain evidence="2">NRRL 2769</strain>
    </source>
</reference>
<dbReference type="EMBL" id="JAAAID010000445">
    <property type="protein sequence ID" value="KAG0017426.1"/>
    <property type="molecule type" value="Genomic_DNA"/>
</dbReference>
<name>A0A9P6MYM2_9FUNG</name>
<dbReference type="AlphaFoldDB" id="A0A9P6MYM2"/>
<keyword evidence="3" id="KW-1185">Reference proteome</keyword>
<protein>
    <submittedName>
        <fullName evidence="2">Uncharacterized protein</fullName>
    </submittedName>
</protein>
<organism evidence="2 3">
    <name type="scientific">Entomortierella chlamydospora</name>
    <dbReference type="NCBI Taxonomy" id="101097"/>
    <lineage>
        <taxon>Eukaryota</taxon>
        <taxon>Fungi</taxon>
        <taxon>Fungi incertae sedis</taxon>
        <taxon>Mucoromycota</taxon>
        <taxon>Mortierellomycotina</taxon>
        <taxon>Mortierellomycetes</taxon>
        <taxon>Mortierellales</taxon>
        <taxon>Mortierellaceae</taxon>
        <taxon>Entomortierella</taxon>
    </lineage>
</organism>
<feature type="non-terminal residue" evidence="2">
    <location>
        <position position="288"/>
    </location>
</feature>
<gene>
    <name evidence="2" type="ORF">BGZ80_008296</name>
</gene>